<dbReference type="OrthoDB" id="1696465at2759"/>
<dbReference type="AlphaFoldDB" id="A0A438J8M1"/>
<organism evidence="1 2">
    <name type="scientific">Vitis vinifera</name>
    <name type="common">Grape</name>
    <dbReference type="NCBI Taxonomy" id="29760"/>
    <lineage>
        <taxon>Eukaryota</taxon>
        <taxon>Viridiplantae</taxon>
        <taxon>Streptophyta</taxon>
        <taxon>Embryophyta</taxon>
        <taxon>Tracheophyta</taxon>
        <taxon>Spermatophyta</taxon>
        <taxon>Magnoliopsida</taxon>
        <taxon>eudicotyledons</taxon>
        <taxon>Gunneridae</taxon>
        <taxon>Pentapetalae</taxon>
        <taxon>rosids</taxon>
        <taxon>Vitales</taxon>
        <taxon>Vitaceae</taxon>
        <taxon>Viteae</taxon>
        <taxon>Vitis</taxon>
    </lineage>
</organism>
<dbReference type="PANTHER" id="PTHR35121">
    <property type="entry name" value="HOMEODOMAIN PROTEIN 8, PUTATIVE-RELATED"/>
    <property type="match status" value="1"/>
</dbReference>
<evidence type="ECO:0000313" key="1">
    <source>
        <dbReference type="EMBL" id="RVX05300.1"/>
    </source>
</evidence>
<accession>A0A438J8M1</accession>
<evidence type="ECO:0000313" key="2">
    <source>
        <dbReference type="Proteomes" id="UP000288805"/>
    </source>
</evidence>
<sequence length="113" mass="12028">MATGAAEGLLWGVYEGCISGCDMGIERRPYHRNCKCALHKSKGNTGSRAPAKGSQSLSYRIRRSWSEGSLVLAASRGCSPSSSPVVAMEVGRTQLGLYNEDGEEEEGVVSCKV</sequence>
<protein>
    <submittedName>
        <fullName evidence="1">Uncharacterized protein</fullName>
    </submittedName>
</protein>
<name>A0A438J8M1_VITVI</name>
<proteinExistence type="predicted"/>
<dbReference type="PANTHER" id="PTHR35121:SF2">
    <property type="entry name" value="SWIM-TYPE DOMAIN-CONTAINING PROTEIN"/>
    <property type="match status" value="1"/>
</dbReference>
<comment type="caution">
    <text evidence="1">The sequence shown here is derived from an EMBL/GenBank/DDBJ whole genome shotgun (WGS) entry which is preliminary data.</text>
</comment>
<gene>
    <name evidence="1" type="ORF">CK203_020156</name>
</gene>
<dbReference type="EMBL" id="QGNW01000057">
    <property type="protein sequence ID" value="RVX05300.1"/>
    <property type="molecule type" value="Genomic_DNA"/>
</dbReference>
<dbReference type="Proteomes" id="UP000288805">
    <property type="component" value="Unassembled WGS sequence"/>
</dbReference>
<reference evidence="1 2" key="1">
    <citation type="journal article" date="2018" name="PLoS Genet.">
        <title>Population sequencing reveals clonal diversity and ancestral inbreeding in the grapevine cultivar Chardonnay.</title>
        <authorList>
            <person name="Roach M.J."/>
            <person name="Johnson D.L."/>
            <person name="Bohlmann J."/>
            <person name="van Vuuren H.J."/>
            <person name="Jones S.J."/>
            <person name="Pretorius I.S."/>
            <person name="Schmidt S.A."/>
            <person name="Borneman A.R."/>
        </authorList>
    </citation>
    <scope>NUCLEOTIDE SEQUENCE [LARGE SCALE GENOMIC DNA]</scope>
    <source>
        <strain evidence="2">cv. Chardonnay</strain>
        <tissue evidence="1">Leaf</tissue>
    </source>
</reference>